<keyword evidence="5" id="KW-1185">Reference proteome</keyword>
<protein>
    <submittedName>
        <fullName evidence="4">PAS domain S-box protein</fullName>
    </submittedName>
</protein>
<dbReference type="PANTHER" id="PTHR44757">
    <property type="entry name" value="DIGUANYLATE CYCLASE DGCP"/>
    <property type="match status" value="1"/>
</dbReference>
<accession>A0ABT8MCD8</accession>
<dbReference type="SUPFAM" id="SSF55785">
    <property type="entry name" value="PYP-like sensor domain (PAS domain)"/>
    <property type="match status" value="4"/>
</dbReference>
<dbReference type="Pfam" id="PF08448">
    <property type="entry name" value="PAS_4"/>
    <property type="match status" value="1"/>
</dbReference>
<feature type="domain" description="PAS" evidence="2">
    <location>
        <begin position="143"/>
        <end position="185"/>
    </location>
</feature>
<evidence type="ECO:0000313" key="4">
    <source>
        <dbReference type="EMBL" id="MDN7025612.1"/>
    </source>
</evidence>
<gene>
    <name evidence="4" type="ORF">FGU65_12040</name>
</gene>
<feature type="coiled-coil region" evidence="1">
    <location>
        <begin position="376"/>
        <end position="421"/>
    </location>
</feature>
<evidence type="ECO:0000256" key="1">
    <source>
        <dbReference type="SAM" id="Coils"/>
    </source>
</evidence>
<keyword evidence="1" id="KW-0175">Coiled coil</keyword>
<dbReference type="InterPro" id="IPR000700">
    <property type="entry name" value="PAS-assoc_C"/>
</dbReference>
<proteinExistence type="predicted"/>
<dbReference type="InterPro" id="IPR013656">
    <property type="entry name" value="PAS_4"/>
</dbReference>
<dbReference type="NCBIfam" id="TIGR00229">
    <property type="entry name" value="sensory_box"/>
    <property type="match status" value="2"/>
</dbReference>
<sequence>MPICRRTRNNSLLTVTSHLIDELPCGVVYTDERQAIRFVNRVAEALLGIHRNRVLGMPAGAFFTRYVAPHLTGEGMHPEEIADALRSGRDVPATPLLVTGTSGRGCRAEYASRIVGDGALGGARLDTYTLPGAQERRASSGVDRDLFASMLENAPYALLLVDADGKCLYANRTFTGITAYTTEDVPDLARWFARAHPNPAYRTRVLETWDEQIIRNRVSASFSVVCRDGRIREIEIRATELDYGMHLLTLLDVTERTAVAEQLVQTAAELQAVIDAFPDLYLRVNFDGTILDFRMGEATDLEVAPQFLLGRRLRDILPEETALTLQTAIVRVLDADAPASLEFALPITGGQRSFEARLVPLRERQLMVILRDITERRCAEEELRRYREHLEELVQERTAELEAANQQLRRLLHYIEMTERKAAEDSLRQCDAICPDDSIAPEDGVITTDLAGEIVLINAVAEDLTGFSREEATGRTIDDVVVLIGEDSRDLFAAGAAEKEAVIAAKDGSHRTVILAGEPVLDADGAAIGFILTLRAIR</sequence>
<feature type="domain" description="PAC" evidence="3">
    <location>
        <begin position="497"/>
        <end position="538"/>
    </location>
</feature>
<dbReference type="Pfam" id="PF00989">
    <property type="entry name" value="PAS"/>
    <property type="match status" value="2"/>
</dbReference>
<dbReference type="InterPro" id="IPR013767">
    <property type="entry name" value="PAS_fold"/>
</dbReference>
<dbReference type="Pfam" id="PF13188">
    <property type="entry name" value="PAS_8"/>
    <property type="match status" value="1"/>
</dbReference>
<evidence type="ECO:0000313" key="5">
    <source>
        <dbReference type="Proteomes" id="UP001168338"/>
    </source>
</evidence>
<reference evidence="4" key="1">
    <citation type="submission" date="2019-05" db="EMBL/GenBank/DDBJ databases">
        <title>Methanoculleus sp. FWC-SCC1, a methanogenic archaeon isolated from deep marine cold seep.</title>
        <authorList>
            <person name="Chen Y.-W."/>
            <person name="Chen S.-C."/>
            <person name="Teng N.-H."/>
            <person name="Lai M.-C."/>
        </authorList>
    </citation>
    <scope>NUCLEOTIDE SEQUENCE</scope>
    <source>
        <strain evidence="4">FWC-SCC1</strain>
    </source>
</reference>
<comment type="caution">
    <text evidence="4">The sequence shown here is derived from an EMBL/GenBank/DDBJ whole genome shotgun (WGS) entry which is preliminary data.</text>
</comment>
<organism evidence="4 5">
    <name type="scientific">Methanoculleus frigidifontis</name>
    <dbReference type="NCBI Taxonomy" id="2584085"/>
    <lineage>
        <taxon>Archaea</taxon>
        <taxon>Methanobacteriati</taxon>
        <taxon>Methanobacteriota</taxon>
        <taxon>Stenosarchaea group</taxon>
        <taxon>Methanomicrobia</taxon>
        <taxon>Methanomicrobiales</taxon>
        <taxon>Methanomicrobiaceae</taxon>
        <taxon>Methanoculleus</taxon>
    </lineage>
</organism>
<dbReference type="InterPro" id="IPR035965">
    <property type="entry name" value="PAS-like_dom_sf"/>
</dbReference>
<evidence type="ECO:0000259" key="3">
    <source>
        <dbReference type="PROSITE" id="PS50113"/>
    </source>
</evidence>
<dbReference type="CDD" id="cd00130">
    <property type="entry name" value="PAS"/>
    <property type="match status" value="2"/>
</dbReference>
<dbReference type="PROSITE" id="PS50113">
    <property type="entry name" value="PAC"/>
    <property type="match status" value="1"/>
</dbReference>
<dbReference type="Proteomes" id="UP001168338">
    <property type="component" value="Unassembled WGS sequence"/>
</dbReference>
<dbReference type="SMART" id="SM00091">
    <property type="entry name" value="PAS"/>
    <property type="match status" value="4"/>
</dbReference>
<dbReference type="InterPro" id="IPR052155">
    <property type="entry name" value="Biofilm_reg_signaling"/>
</dbReference>
<feature type="domain" description="PAS" evidence="2">
    <location>
        <begin position="443"/>
        <end position="490"/>
    </location>
</feature>
<name>A0ABT8MCD8_9EURY</name>
<dbReference type="PANTHER" id="PTHR44757:SF2">
    <property type="entry name" value="BIOFILM ARCHITECTURE MAINTENANCE PROTEIN MBAA"/>
    <property type="match status" value="1"/>
</dbReference>
<dbReference type="EMBL" id="VCYH01000008">
    <property type="protein sequence ID" value="MDN7025612.1"/>
    <property type="molecule type" value="Genomic_DNA"/>
</dbReference>
<dbReference type="PROSITE" id="PS50112">
    <property type="entry name" value="PAS"/>
    <property type="match status" value="2"/>
</dbReference>
<dbReference type="Gene3D" id="3.30.450.20">
    <property type="entry name" value="PAS domain"/>
    <property type="match status" value="4"/>
</dbReference>
<dbReference type="InterPro" id="IPR000014">
    <property type="entry name" value="PAS"/>
</dbReference>
<evidence type="ECO:0000259" key="2">
    <source>
        <dbReference type="PROSITE" id="PS50112"/>
    </source>
</evidence>